<dbReference type="SUPFAM" id="SSF54626">
    <property type="entry name" value="Chalcone isomerase"/>
    <property type="match status" value="1"/>
</dbReference>
<protein>
    <recommendedName>
        <fullName evidence="2">Chalcone isomerase domain-containing protein</fullName>
    </recommendedName>
</protein>
<dbReference type="PANTHER" id="PTHR47284:SF3">
    <property type="entry name" value="FATTY-ACID-BINDING PROTEIN 2"/>
    <property type="match status" value="1"/>
</dbReference>
<sequence>MPPIPPLPLRTARAQWRTCAQHFHASTNTPKTRLYSTTRTLRSSTTTTASSSSNPLRSARPTRSREQDLARTKRSMYISATGMVVCAIGMYGVIKSDVFGLEQTATTTDGVDIENSTSTSNSTKLDGPATGFPTKPTLTHIKTADGTTDQVETGTSSIPHFPAVIHLPKWLESETPPVASGTDLPSQSGSGEEEAGEEYHLLGLGIRTVSFLNFQVYVVGLYVAASDLAELQSRLVRTAVHPPGKGTESVIDNEVGATAATSLVSTEQEKLRELLLDAEKGEQAWDMLLRKDGLRTAFRVVPTRNTDFLHLRDGWVRGITGRAQKYNNKEGGGEFEGEEFGQAMGEFKGLFGGGQRKSVPKGQVLVLARGAKGQLDVLVQGGGGGKEGGVLPDRYLGRVKDERISRLVWLNYLAGKNVSSEGARRSVVDGIMGVVERPVGTV</sequence>
<evidence type="ECO:0000259" key="2">
    <source>
        <dbReference type="Pfam" id="PF16035"/>
    </source>
</evidence>
<evidence type="ECO:0000313" key="4">
    <source>
        <dbReference type="Proteomes" id="UP001143548"/>
    </source>
</evidence>
<dbReference type="Pfam" id="PF16035">
    <property type="entry name" value="Chalcone_2"/>
    <property type="match status" value="1"/>
</dbReference>
<feature type="region of interest" description="Disordered" evidence="1">
    <location>
        <begin position="38"/>
        <end position="70"/>
    </location>
</feature>
<organism evidence="3 4">
    <name type="scientific">Aspergillus brasiliensis</name>
    <dbReference type="NCBI Taxonomy" id="319629"/>
    <lineage>
        <taxon>Eukaryota</taxon>
        <taxon>Fungi</taxon>
        <taxon>Dikarya</taxon>
        <taxon>Ascomycota</taxon>
        <taxon>Pezizomycotina</taxon>
        <taxon>Eurotiomycetes</taxon>
        <taxon>Eurotiomycetidae</taxon>
        <taxon>Eurotiales</taxon>
        <taxon>Aspergillaceae</taxon>
        <taxon>Aspergillus</taxon>
        <taxon>Aspergillus subgen. Circumdati</taxon>
    </lineage>
</organism>
<feature type="compositionally biased region" description="Polar residues" evidence="1">
    <location>
        <begin position="111"/>
        <end position="124"/>
    </location>
</feature>
<evidence type="ECO:0000313" key="3">
    <source>
        <dbReference type="EMBL" id="GKZ24911.1"/>
    </source>
</evidence>
<dbReference type="AlphaFoldDB" id="A0A9W5YZB9"/>
<proteinExistence type="predicted"/>
<dbReference type="Proteomes" id="UP001143548">
    <property type="component" value="Unassembled WGS sequence"/>
</dbReference>
<accession>A0A9W5YZB9</accession>
<feature type="domain" description="Chalcone isomerase" evidence="2">
    <location>
        <begin position="197"/>
        <end position="428"/>
    </location>
</feature>
<dbReference type="InterPro" id="IPR036298">
    <property type="entry name" value="Chalcone_isomerase_sf"/>
</dbReference>
<gene>
    <name evidence="3" type="ORF">AbraCBS73388_011924</name>
</gene>
<dbReference type="EMBL" id="BROQ01000097">
    <property type="protein sequence ID" value="GKZ24911.1"/>
    <property type="molecule type" value="Genomic_DNA"/>
</dbReference>
<comment type="caution">
    <text evidence="3">The sequence shown here is derived from an EMBL/GenBank/DDBJ whole genome shotgun (WGS) entry which is preliminary data.</text>
</comment>
<dbReference type="GO" id="GO:0016872">
    <property type="term" value="F:intramolecular lyase activity"/>
    <property type="evidence" value="ECO:0007669"/>
    <property type="project" value="InterPro"/>
</dbReference>
<dbReference type="Gene3D" id="3.50.70.10">
    <property type="match status" value="1"/>
</dbReference>
<dbReference type="InterPro" id="IPR016087">
    <property type="entry name" value="Chalcone_isomerase"/>
</dbReference>
<dbReference type="PANTHER" id="PTHR47284">
    <property type="entry name" value="FATTY-ACID-BINDING PROTEIN 2"/>
    <property type="match status" value="1"/>
</dbReference>
<feature type="compositionally biased region" description="Low complexity" evidence="1">
    <location>
        <begin position="38"/>
        <end position="53"/>
    </location>
</feature>
<evidence type="ECO:0000256" key="1">
    <source>
        <dbReference type="SAM" id="MobiDB-lite"/>
    </source>
</evidence>
<dbReference type="InterPro" id="IPR016088">
    <property type="entry name" value="Chalcone_isomerase_3-sand"/>
</dbReference>
<feature type="region of interest" description="Disordered" evidence="1">
    <location>
        <begin position="175"/>
        <end position="194"/>
    </location>
</feature>
<name>A0A9W5YZB9_9EURO</name>
<reference evidence="3" key="1">
    <citation type="submission" date="2022-07" db="EMBL/GenBank/DDBJ databases">
        <title>Taxonomy of Aspergillus series Nigri: significant species reduction supported by multi-species coalescent approaches.</title>
        <authorList>
            <person name="Bian C."/>
            <person name="Kusuya Y."/>
            <person name="Sklenar F."/>
            <person name="D'hooge E."/>
            <person name="Yaguchi T."/>
            <person name="Takahashi H."/>
            <person name="Hubka V."/>
        </authorList>
    </citation>
    <scope>NUCLEOTIDE SEQUENCE</scope>
    <source>
        <strain evidence="3">CBS 733.88</strain>
    </source>
</reference>
<feature type="region of interest" description="Disordered" evidence="1">
    <location>
        <begin position="111"/>
        <end position="139"/>
    </location>
</feature>